<dbReference type="AlphaFoldDB" id="A0A0G0FX13"/>
<comment type="similarity">
    <text evidence="1 2">Belongs to the polypeptide deformylase family.</text>
</comment>
<dbReference type="SUPFAM" id="SSF56420">
    <property type="entry name" value="Peptide deformylase"/>
    <property type="match status" value="1"/>
</dbReference>
<dbReference type="PANTHER" id="PTHR10458">
    <property type="entry name" value="PEPTIDE DEFORMYLASE"/>
    <property type="match status" value="1"/>
</dbReference>
<evidence type="ECO:0000313" key="3">
    <source>
        <dbReference type="EMBL" id="KKQ22352.1"/>
    </source>
</evidence>
<protein>
    <recommendedName>
        <fullName evidence="2">Peptide deformylase</fullName>
        <shortName evidence="2">PDF</shortName>
        <ecNumber evidence="2">3.5.1.88</ecNumber>
    </recommendedName>
    <alternativeName>
        <fullName evidence="2">Polypeptide deformylase</fullName>
    </alternativeName>
</protein>
<dbReference type="GO" id="GO:0046872">
    <property type="term" value="F:metal ion binding"/>
    <property type="evidence" value="ECO:0007669"/>
    <property type="project" value="UniProtKB-KW"/>
</dbReference>
<evidence type="ECO:0000256" key="1">
    <source>
        <dbReference type="ARBA" id="ARBA00010759"/>
    </source>
</evidence>
<dbReference type="PANTHER" id="PTHR10458:SF22">
    <property type="entry name" value="PEPTIDE DEFORMYLASE"/>
    <property type="match status" value="1"/>
</dbReference>
<keyword evidence="2" id="KW-0378">Hydrolase</keyword>
<evidence type="ECO:0000313" key="4">
    <source>
        <dbReference type="Proteomes" id="UP000034044"/>
    </source>
</evidence>
<feature type="binding site" evidence="2">
    <location>
        <position position="148"/>
    </location>
    <ligand>
        <name>Fe cation</name>
        <dbReference type="ChEBI" id="CHEBI:24875"/>
    </ligand>
</feature>
<organism evidence="3 4">
    <name type="scientific">Candidatus Wolfebacteria bacterium GW2011_GWC1_37_10</name>
    <dbReference type="NCBI Taxonomy" id="1619010"/>
    <lineage>
        <taxon>Bacteria</taxon>
        <taxon>Candidatus Wolfeibacteriota</taxon>
    </lineage>
</organism>
<dbReference type="GO" id="GO:0042586">
    <property type="term" value="F:peptide deformylase activity"/>
    <property type="evidence" value="ECO:0007669"/>
    <property type="project" value="UniProtKB-UniRule"/>
</dbReference>
<dbReference type="Proteomes" id="UP000034044">
    <property type="component" value="Unassembled WGS sequence"/>
</dbReference>
<comment type="cofactor">
    <cofactor evidence="2">
        <name>Fe(2+)</name>
        <dbReference type="ChEBI" id="CHEBI:29033"/>
    </cofactor>
    <text evidence="2">Binds 1 Fe(2+) ion.</text>
</comment>
<gene>
    <name evidence="2" type="primary">def</name>
    <name evidence="3" type="ORF">US36_C0008G0024</name>
</gene>
<dbReference type="Gene3D" id="3.90.45.10">
    <property type="entry name" value="Peptide deformylase"/>
    <property type="match status" value="1"/>
</dbReference>
<comment type="catalytic activity">
    <reaction evidence="2">
        <text>N-terminal N-formyl-L-methionyl-[peptide] + H2O = N-terminal L-methionyl-[peptide] + formate</text>
        <dbReference type="Rhea" id="RHEA:24420"/>
        <dbReference type="Rhea" id="RHEA-COMP:10639"/>
        <dbReference type="Rhea" id="RHEA-COMP:10640"/>
        <dbReference type="ChEBI" id="CHEBI:15377"/>
        <dbReference type="ChEBI" id="CHEBI:15740"/>
        <dbReference type="ChEBI" id="CHEBI:49298"/>
        <dbReference type="ChEBI" id="CHEBI:64731"/>
        <dbReference type="EC" id="3.5.1.88"/>
    </reaction>
</comment>
<evidence type="ECO:0000256" key="2">
    <source>
        <dbReference type="HAMAP-Rule" id="MF_00163"/>
    </source>
</evidence>
<dbReference type="Pfam" id="PF01327">
    <property type="entry name" value="Pep_deformylase"/>
    <property type="match status" value="1"/>
</dbReference>
<dbReference type="GO" id="GO:0006412">
    <property type="term" value="P:translation"/>
    <property type="evidence" value="ECO:0007669"/>
    <property type="project" value="UniProtKB-UniRule"/>
</dbReference>
<dbReference type="EC" id="3.5.1.88" evidence="2"/>
<keyword evidence="2" id="KW-0648">Protein biosynthesis</keyword>
<dbReference type="PRINTS" id="PR01576">
    <property type="entry name" value="PDEFORMYLASE"/>
</dbReference>
<comment type="function">
    <text evidence="2">Removes the formyl group from the N-terminal Met of newly synthesized proteins. Requires at least a dipeptide for an efficient rate of reaction. N-terminal L-methionine is a prerequisite for activity but the enzyme has broad specificity at other positions.</text>
</comment>
<name>A0A0G0FX13_9BACT</name>
<sequence>MKILTIANKKEEKILRKKTADFDPALLKDKKRRGEIDEILKKIKETMVKANGVGLAANQIGLDMQVFIARIPELEKEEIIDWNFYVIFNPKITEFSKEKNIDEEGCLSVPGIYGSVERFSKIIIAGQDKNGKKIKFKADGLLSRIFQHEIDHLNGILFIDKAKNLHKAEIVKNL</sequence>
<dbReference type="NCBIfam" id="NF001159">
    <property type="entry name" value="PRK00150.1-3"/>
    <property type="match status" value="1"/>
</dbReference>
<dbReference type="PIRSF" id="PIRSF004749">
    <property type="entry name" value="Pep_def"/>
    <property type="match status" value="1"/>
</dbReference>
<feature type="binding site" evidence="2">
    <location>
        <position position="106"/>
    </location>
    <ligand>
        <name>Fe cation</name>
        <dbReference type="ChEBI" id="CHEBI:24875"/>
    </ligand>
</feature>
<dbReference type="InterPro" id="IPR023635">
    <property type="entry name" value="Peptide_deformylase"/>
</dbReference>
<comment type="caution">
    <text evidence="3">The sequence shown here is derived from an EMBL/GenBank/DDBJ whole genome shotgun (WGS) entry which is preliminary data.</text>
</comment>
<dbReference type="PATRIC" id="fig|1619010.3.peg.332"/>
<proteinExistence type="inferred from homology"/>
<dbReference type="NCBIfam" id="TIGR00079">
    <property type="entry name" value="pept_deformyl"/>
    <property type="match status" value="1"/>
</dbReference>
<dbReference type="CDD" id="cd00487">
    <property type="entry name" value="Pep_deformylase"/>
    <property type="match status" value="1"/>
</dbReference>
<feature type="active site" evidence="2">
    <location>
        <position position="149"/>
    </location>
</feature>
<keyword evidence="2" id="KW-0479">Metal-binding</keyword>
<feature type="binding site" evidence="2">
    <location>
        <position position="152"/>
    </location>
    <ligand>
        <name>Fe cation</name>
        <dbReference type="ChEBI" id="CHEBI:24875"/>
    </ligand>
</feature>
<reference evidence="3 4" key="1">
    <citation type="journal article" date="2015" name="Nature">
        <title>rRNA introns, odd ribosomes, and small enigmatic genomes across a large radiation of phyla.</title>
        <authorList>
            <person name="Brown C.T."/>
            <person name="Hug L.A."/>
            <person name="Thomas B.C."/>
            <person name="Sharon I."/>
            <person name="Castelle C.J."/>
            <person name="Singh A."/>
            <person name="Wilkins M.J."/>
            <person name="Williams K.H."/>
            <person name="Banfield J.F."/>
        </authorList>
    </citation>
    <scope>NUCLEOTIDE SEQUENCE [LARGE SCALE GENOMIC DNA]</scope>
</reference>
<keyword evidence="2" id="KW-0408">Iron</keyword>
<dbReference type="EMBL" id="LBSR01000008">
    <property type="protein sequence ID" value="KKQ22352.1"/>
    <property type="molecule type" value="Genomic_DNA"/>
</dbReference>
<accession>A0A0G0FX13</accession>
<dbReference type="HAMAP" id="MF_00163">
    <property type="entry name" value="Pep_deformylase"/>
    <property type="match status" value="1"/>
</dbReference>
<dbReference type="InterPro" id="IPR036821">
    <property type="entry name" value="Peptide_deformylase_sf"/>
</dbReference>